<evidence type="ECO:0000256" key="6">
    <source>
        <dbReference type="ARBA" id="ARBA00022597"/>
    </source>
</evidence>
<keyword evidence="5" id="KW-1003">Cell membrane</keyword>
<evidence type="ECO:0000256" key="5">
    <source>
        <dbReference type="ARBA" id="ARBA00022475"/>
    </source>
</evidence>
<feature type="transmembrane region" description="Helical" evidence="12">
    <location>
        <begin position="12"/>
        <end position="30"/>
    </location>
</feature>
<comment type="similarity">
    <text evidence="3 12">Belongs to the SWEET sugar transporter family.</text>
</comment>
<proteinExistence type="inferred from homology"/>
<comment type="subcellular location">
    <subcellularLocation>
        <location evidence="1 12">Cell membrane</location>
        <topology evidence="1 12">Multi-pass membrane protein</topology>
    </subcellularLocation>
    <subcellularLocation>
        <location evidence="2">Golgi apparatus membrane</location>
        <topology evidence="2">Multi-pass membrane protein</topology>
    </subcellularLocation>
</comment>
<keyword evidence="14" id="KW-1185">Reference proteome</keyword>
<evidence type="ECO:0000256" key="9">
    <source>
        <dbReference type="ARBA" id="ARBA00022989"/>
    </source>
</evidence>
<evidence type="ECO:0000256" key="1">
    <source>
        <dbReference type="ARBA" id="ARBA00004651"/>
    </source>
</evidence>
<dbReference type="GO" id="GO:0000139">
    <property type="term" value="C:Golgi membrane"/>
    <property type="evidence" value="ECO:0007669"/>
    <property type="project" value="UniProtKB-SubCell"/>
</dbReference>
<feature type="transmembrane region" description="Helical" evidence="12">
    <location>
        <begin position="186"/>
        <end position="207"/>
    </location>
</feature>
<comment type="caution">
    <text evidence="13">The sequence shown here is derived from an EMBL/GenBank/DDBJ whole genome shotgun (WGS) entry which is preliminary data.</text>
</comment>
<keyword evidence="9 12" id="KW-1133">Transmembrane helix</keyword>
<dbReference type="PANTHER" id="PTHR10791">
    <property type="entry name" value="RAG1-ACTIVATING PROTEIN 1"/>
    <property type="match status" value="1"/>
</dbReference>
<dbReference type="PANTHER" id="PTHR10791:SF112">
    <property type="entry name" value="SUGAR TRANSPORTER SWEET1"/>
    <property type="match status" value="1"/>
</dbReference>
<dbReference type="Proteomes" id="UP001219518">
    <property type="component" value="Unassembled WGS sequence"/>
</dbReference>
<evidence type="ECO:0000313" key="14">
    <source>
        <dbReference type="Proteomes" id="UP001219518"/>
    </source>
</evidence>
<dbReference type="Pfam" id="PF03083">
    <property type="entry name" value="MtN3_slv"/>
    <property type="match status" value="2"/>
</dbReference>
<name>A0AAE1LCK2_9NEOP</name>
<dbReference type="InterPro" id="IPR004316">
    <property type="entry name" value="SWEET_rpt"/>
</dbReference>
<protein>
    <recommendedName>
        <fullName evidence="12">Sugar transporter SWEET</fullName>
    </recommendedName>
</protein>
<keyword evidence="11 12" id="KW-0472">Membrane</keyword>
<evidence type="ECO:0000313" key="13">
    <source>
        <dbReference type="EMBL" id="KAK3913162.1"/>
    </source>
</evidence>
<dbReference type="InterPro" id="IPR047664">
    <property type="entry name" value="SWEET"/>
</dbReference>
<evidence type="ECO:0000256" key="12">
    <source>
        <dbReference type="RuleBase" id="RU910715"/>
    </source>
</evidence>
<feature type="transmembrane region" description="Helical" evidence="12">
    <location>
        <begin position="67"/>
        <end position="88"/>
    </location>
</feature>
<evidence type="ECO:0000256" key="4">
    <source>
        <dbReference type="ARBA" id="ARBA00022448"/>
    </source>
</evidence>
<feature type="transmembrane region" description="Helical" evidence="12">
    <location>
        <begin position="159"/>
        <end position="180"/>
    </location>
</feature>
<feature type="transmembrane region" description="Helical" evidence="12">
    <location>
        <begin position="95"/>
        <end position="115"/>
    </location>
</feature>
<gene>
    <name evidence="13" type="ORF">KUF71_022616</name>
</gene>
<dbReference type="AlphaFoldDB" id="A0AAE1LCK2"/>
<keyword evidence="10" id="KW-0333">Golgi apparatus</keyword>
<keyword evidence="4 12" id="KW-0813">Transport</keyword>
<sequence length="224" mass="24970">MTLEALKESLASCASLCTVLLFMTGMFTASKILKRKTVGEDSYAPFITGFLSCSLWLRYGTLIEDPTITLVNTVGVFLHFSYLSVYIFHSKSQLGIVKQLTPSILCLLIVLFYTFCLEENIDVVKFYVGLIASAITIAFFAAPMTKLMHVIRCRSVECLPFPMIAASFIVSAQWLLYGFILNDPFITVPNSLGCFLSFVQLTLFFIYPSTPDGIRREFSLAPAP</sequence>
<keyword evidence="6 12" id="KW-0762">Sugar transport</keyword>
<evidence type="ECO:0000256" key="8">
    <source>
        <dbReference type="ARBA" id="ARBA00022737"/>
    </source>
</evidence>
<dbReference type="GO" id="GO:0051119">
    <property type="term" value="F:sugar transmembrane transporter activity"/>
    <property type="evidence" value="ECO:0007669"/>
    <property type="project" value="InterPro"/>
</dbReference>
<keyword evidence="8" id="KW-0677">Repeat</keyword>
<reference evidence="13" key="2">
    <citation type="journal article" date="2023" name="BMC Genomics">
        <title>Pest status, molecular evolution, and epigenetic factors derived from the genome assembly of Frankliniella fusca, a thysanopteran phytovirus vector.</title>
        <authorList>
            <person name="Catto M.A."/>
            <person name="Labadie P.E."/>
            <person name="Jacobson A.L."/>
            <person name="Kennedy G.G."/>
            <person name="Srinivasan R."/>
            <person name="Hunt B.G."/>
        </authorList>
    </citation>
    <scope>NUCLEOTIDE SEQUENCE</scope>
    <source>
        <strain evidence="13">PL_HMW_Pooled</strain>
    </source>
</reference>
<dbReference type="Gene3D" id="1.20.1280.290">
    <property type="match status" value="2"/>
</dbReference>
<dbReference type="GO" id="GO:0005886">
    <property type="term" value="C:plasma membrane"/>
    <property type="evidence" value="ECO:0007669"/>
    <property type="project" value="UniProtKB-SubCell"/>
</dbReference>
<comment type="function">
    <text evidence="12">Mediates sugar transport across membranes.</text>
</comment>
<evidence type="ECO:0000256" key="7">
    <source>
        <dbReference type="ARBA" id="ARBA00022692"/>
    </source>
</evidence>
<evidence type="ECO:0000256" key="2">
    <source>
        <dbReference type="ARBA" id="ARBA00004653"/>
    </source>
</evidence>
<accession>A0AAE1LCK2</accession>
<feature type="transmembrane region" description="Helical" evidence="12">
    <location>
        <begin position="127"/>
        <end position="147"/>
    </location>
</feature>
<organism evidence="13 14">
    <name type="scientific">Frankliniella fusca</name>
    <dbReference type="NCBI Taxonomy" id="407009"/>
    <lineage>
        <taxon>Eukaryota</taxon>
        <taxon>Metazoa</taxon>
        <taxon>Ecdysozoa</taxon>
        <taxon>Arthropoda</taxon>
        <taxon>Hexapoda</taxon>
        <taxon>Insecta</taxon>
        <taxon>Pterygota</taxon>
        <taxon>Neoptera</taxon>
        <taxon>Paraneoptera</taxon>
        <taxon>Thysanoptera</taxon>
        <taxon>Terebrantia</taxon>
        <taxon>Thripoidea</taxon>
        <taxon>Thripidae</taxon>
        <taxon>Frankliniella</taxon>
    </lineage>
</organism>
<reference evidence="13" key="1">
    <citation type="submission" date="2021-07" db="EMBL/GenBank/DDBJ databases">
        <authorList>
            <person name="Catto M.A."/>
            <person name="Jacobson A."/>
            <person name="Kennedy G."/>
            <person name="Labadie P."/>
            <person name="Hunt B.G."/>
            <person name="Srinivasan R."/>
        </authorList>
    </citation>
    <scope>NUCLEOTIDE SEQUENCE</scope>
    <source>
        <strain evidence="13">PL_HMW_Pooled</strain>
        <tissue evidence="13">Head</tissue>
    </source>
</reference>
<evidence type="ECO:0000256" key="11">
    <source>
        <dbReference type="ARBA" id="ARBA00023136"/>
    </source>
</evidence>
<dbReference type="EMBL" id="JAHWGI010000310">
    <property type="protein sequence ID" value="KAK3913162.1"/>
    <property type="molecule type" value="Genomic_DNA"/>
</dbReference>
<evidence type="ECO:0000256" key="3">
    <source>
        <dbReference type="ARBA" id="ARBA00007809"/>
    </source>
</evidence>
<dbReference type="FunFam" id="1.20.1280.290:FF:000004">
    <property type="entry name" value="Sugar transporter SWEET"/>
    <property type="match status" value="1"/>
</dbReference>
<evidence type="ECO:0000256" key="10">
    <source>
        <dbReference type="ARBA" id="ARBA00023034"/>
    </source>
</evidence>
<feature type="transmembrane region" description="Helical" evidence="12">
    <location>
        <begin position="42"/>
        <end position="61"/>
    </location>
</feature>
<keyword evidence="7 12" id="KW-0812">Transmembrane</keyword>